<reference evidence="13" key="1">
    <citation type="journal article" date="2019" name="Int. J. Syst. Evol. Microbiol.">
        <title>The Global Catalogue of Microorganisms (GCM) 10K type strain sequencing project: providing services to taxonomists for standard genome sequencing and annotation.</title>
        <authorList>
            <consortium name="The Broad Institute Genomics Platform"/>
            <consortium name="The Broad Institute Genome Sequencing Center for Infectious Disease"/>
            <person name="Wu L."/>
            <person name="Ma J."/>
        </authorList>
    </citation>
    <scope>NUCLEOTIDE SEQUENCE [LARGE SCALE GENOMIC DNA]</scope>
    <source>
        <strain evidence="13">JCM 13501</strain>
    </source>
</reference>
<dbReference type="InterPro" id="IPR001185">
    <property type="entry name" value="MS_channel"/>
</dbReference>
<evidence type="ECO:0000256" key="10">
    <source>
        <dbReference type="HAMAP-Rule" id="MF_00115"/>
    </source>
</evidence>
<protein>
    <recommendedName>
        <fullName evidence="10">Large-conductance mechanosensitive channel</fullName>
    </recommendedName>
</protein>
<evidence type="ECO:0000256" key="9">
    <source>
        <dbReference type="ARBA" id="ARBA00023303"/>
    </source>
</evidence>
<keyword evidence="5 10" id="KW-0812">Transmembrane</keyword>
<dbReference type="InterPro" id="IPR037673">
    <property type="entry name" value="MSC/AndL"/>
</dbReference>
<comment type="function">
    <text evidence="10">Channel that opens in response to stretch forces in the membrane lipid bilayer. May participate in the regulation of osmotic pressure changes within the cell.</text>
</comment>
<keyword evidence="3 10" id="KW-0813">Transport</keyword>
<evidence type="ECO:0000256" key="5">
    <source>
        <dbReference type="ARBA" id="ARBA00022692"/>
    </source>
</evidence>
<evidence type="ECO:0000256" key="4">
    <source>
        <dbReference type="ARBA" id="ARBA00022475"/>
    </source>
</evidence>
<dbReference type="HAMAP" id="MF_00115">
    <property type="entry name" value="MscL"/>
    <property type="match status" value="1"/>
</dbReference>
<dbReference type="PANTHER" id="PTHR30266:SF2">
    <property type="entry name" value="LARGE-CONDUCTANCE MECHANOSENSITIVE CHANNEL"/>
    <property type="match status" value="1"/>
</dbReference>
<evidence type="ECO:0000256" key="6">
    <source>
        <dbReference type="ARBA" id="ARBA00022989"/>
    </source>
</evidence>
<proteinExistence type="inferred from homology"/>
<gene>
    <name evidence="10 12" type="primary">mscL</name>
    <name evidence="12" type="ORF">GCM10009425_04880</name>
</gene>
<comment type="subunit">
    <text evidence="10">Homopentamer.</text>
</comment>
<feature type="transmembrane region" description="Helical" evidence="10">
    <location>
        <begin position="45"/>
        <end position="66"/>
    </location>
</feature>
<evidence type="ECO:0000313" key="12">
    <source>
        <dbReference type="EMBL" id="GGL96924.1"/>
    </source>
</evidence>
<dbReference type="PROSITE" id="PS01327">
    <property type="entry name" value="MSCL"/>
    <property type="match status" value="1"/>
</dbReference>
<keyword evidence="10" id="KW-0997">Cell inner membrane</keyword>
<evidence type="ECO:0000256" key="3">
    <source>
        <dbReference type="ARBA" id="ARBA00022448"/>
    </source>
</evidence>
<dbReference type="PRINTS" id="PR01264">
    <property type="entry name" value="MECHCHANNEL"/>
</dbReference>
<keyword evidence="7 10" id="KW-0406">Ion transport</keyword>
<feature type="transmembrane region" description="Helical" evidence="10">
    <location>
        <begin position="78"/>
        <end position="99"/>
    </location>
</feature>
<evidence type="ECO:0000256" key="8">
    <source>
        <dbReference type="ARBA" id="ARBA00023136"/>
    </source>
</evidence>
<dbReference type="NCBIfam" id="NF001843">
    <property type="entry name" value="PRK00567.1-4"/>
    <property type="match status" value="1"/>
</dbReference>
<dbReference type="EMBL" id="BMNW01000001">
    <property type="protein sequence ID" value="GGL96924.1"/>
    <property type="molecule type" value="Genomic_DNA"/>
</dbReference>
<keyword evidence="13" id="KW-1185">Reference proteome</keyword>
<comment type="caution">
    <text evidence="12">The sequence shown here is derived from an EMBL/GenBank/DDBJ whole genome shotgun (WGS) entry which is preliminary data.</text>
</comment>
<comment type="similarity">
    <text evidence="2 10">Belongs to the MscL family.</text>
</comment>
<feature type="transmembrane region" description="Helical" evidence="10">
    <location>
        <begin position="20"/>
        <end position="38"/>
    </location>
</feature>
<evidence type="ECO:0000313" key="13">
    <source>
        <dbReference type="Proteomes" id="UP000616499"/>
    </source>
</evidence>
<evidence type="ECO:0000256" key="2">
    <source>
        <dbReference type="ARBA" id="ARBA00007254"/>
    </source>
</evidence>
<keyword evidence="8 10" id="KW-0472">Membrane</keyword>
<evidence type="ECO:0000256" key="11">
    <source>
        <dbReference type="SAM" id="MobiDB-lite"/>
    </source>
</evidence>
<feature type="region of interest" description="Disordered" evidence="11">
    <location>
        <begin position="130"/>
        <end position="149"/>
    </location>
</feature>
<evidence type="ECO:0000256" key="1">
    <source>
        <dbReference type="ARBA" id="ARBA00004651"/>
    </source>
</evidence>
<organism evidence="12 13">
    <name type="scientific">Pseudomonas asuensis</name>
    <dbReference type="NCBI Taxonomy" id="1825787"/>
    <lineage>
        <taxon>Bacteria</taxon>
        <taxon>Pseudomonadati</taxon>
        <taxon>Pseudomonadota</taxon>
        <taxon>Gammaproteobacteria</taxon>
        <taxon>Pseudomonadales</taxon>
        <taxon>Pseudomonadaceae</taxon>
        <taxon>Pseudomonas</taxon>
    </lineage>
</organism>
<dbReference type="InterPro" id="IPR019823">
    <property type="entry name" value="Mechanosensitive_channel_CS"/>
</dbReference>
<keyword evidence="4 10" id="KW-1003">Cell membrane</keyword>
<evidence type="ECO:0000256" key="7">
    <source>
        <dbReference type="ARBA" id="ARBA00023065"/>
    </source>
</evidence>
<sequence>MSFLNEFKSFAMRGNVVDLAVGIIIGGAFGKIVSSFVADVITPPLGLILGGVDFSSLAITLQAAHGDNPAVLLSYGKFLQSIFDFLIIAFAIFSAIKVLNRLRLHEEKKAAPAGPTKDQQLLSEIRDLLKQQSEKPDSAVVKNDPPTTP</sequence>
<keyword evidence="9 10" id="KW-0407">Ion channel</keyword>
<dbReference type="Proteomes" id="UP000616499">
    <property type="component" value="Unassembled WGS sequence"/>
</dbReference>
<dbReference type="RefSeq" id="WP_188864469.1">
    <property type="nucleotide sequence ID" value="NZ_BMNW01000001.1"/>
</dbReference>
<dbReference type="Gene3D" id="1.10.1200.120">
    <property type="entry name" value="Large-conductance mechanosensitive channel, MscL, domain 1"/>
    <property type="match status" value="1"/>
</dbReference>
<name>A0ABQ2GIE4_9PSED</name>
<dbReference type="NCBIfam" id="TIGR00220">
    <property type="entry name" value="mscL"/>
    <property type="match status" value="1"/>
</dbReference>
<comment type="subcellular location">
    <subcellularLocation>
        <location evidence="10">Cell inner membrane</location>
        <topology evidence="10">Multi-pass membrane protein</topology>
    </subcellularLocation>
    <subcellularLocation>
        <location evidence="1">Cell membrane</location>
        <topology evidence="1">Multi-pass membrane protein</topology>
    </subcellularLocation>
</comment>
<accession>A0ABQ2GIE4</accession>
<dbReference type="Pfam" id="PF01741">
    <property type="entry name" value="MscL"/>
    <property type="match status" value="1"/>
</dbReference>
<dbReference type="SUPFAM" id="SSF81330">
    <property type="entry name" value="Gated mechanosensitive channel"/>
    <property type="match status" value="1"/>
</dbReference>
<dbReference type="InterPro" id="IPR036019">
    <property type="entry name" value="MscL_channel"/>
</dbReference>
<dbReference type="PANTHER" id="PTHR30266">
    <property type="entry name" value="MECHANOSENSITIVE CHANNEL MSCL"/>
    <property type="match status" value="1"/>
</dbReference>
<keyword evidence="6 10" id="KW-1133">Transmembrane helix</keyword>